<sequence length="71" mass="7582">MRDVANEAIRAITTTFPTGPRPSPGWLQRSGQASLFSREGGSPVWIPAFAGKHASLVQGERGMRAVDTLTS</sequence>
<evidence type="ECO:0000313" key="1">
    <source>
        <dbReference type="EMBL" id="PZO76475.1"/>
    </source>
</evidence>
<comment type="caution">
    <text evidence="1">The sequence shown here is derived from an EMBL/GenBank/DDBJ whole genome shotgun (WGS) entry which is preliminary data.</text>
</comment>
<protein>
    <submittedName>
        <fullName evidence="1">Uncharacterized protein</fullName>
    </submittedName>
</protein>
<evidence type="ECO:0000313" key="2">
    <source>
        <dbReference type="Proteomes" id="UP000249555"/>
    </source>
</evidence>
<dbReference type="Proteomes" id="UP000249555">
    <property type="component" value="Unassembled WGS sequence"/>
</dbReference>
<dbReference type="EMBL" id="QFMX01000002">
    <property type="protein sequence ID" value="PZO76475.1"/>
    <property type="molecule type" value="Genomic_DNA"/>
</dbReference>
<reference evidence="1 2" key="1">
    <citation type="submission" date="2017-08" db="EMBL/GenBank/DDBJ databases">
        <title>Infants hospitalized years apart are colonized by the same room-sourced microbial strains.</title>
        <authorList>
            <person name="Brooks B."/>
            <person name="Olm M.R."/>
            <person name="Firek B.A."/>
            <person name="Baker R."/>
            <person name="Thomas B.C."/>
            <person name="Morowitz M.J."/>
            <person name="Banfield J.F."/>
        </authorList>
    </citation>
    <scope>NUCLEOTIDE SEQUENCE [LARGE SCALE GENOMIC DNA]</scope>
    <source>
        <strain evidence="1">S2_018_000_R3_119</strain>
    </source>
</reference>
<name>A0A2W5AZH9_9SPHN</name>
<proteinExistence type="predicted"/>
<organism evidence="1 2">
    <name type="scientific">Sphingomonas taxi</name>
    <dbReference type="NCBI Taxonomy" id="1549858"/>
    <lineage>
        <taxon>Bacteria</taxon>
        <taxon>Pseudomonadati</taxon>
        <taxon>Pseudomonadota</taxon>
        <taxon>Alphaproteobacteria</taxon>
        <taxon>Sphingomonadales</taxon>
        <taxon>Sphingomonadaceae</taxon>
        <taxon>Sphingomonas</taxon>
    </lineage>
</organism>
<dbReference type="AlphaFoldDB" id="A0A2W5AZH9"/>
<gene>
    <name evidence="1" type="ORF">DI640_02715</name>
</gene>
<accession>A0A2W5AZH9</accession>